<evidence type="ECO:0000313" key="2">
    <source>
        <dbReference type="Proteomes" id="UP000679220"/>
    </source>
</evidence>
<dbReference type="SUPFAM" id="SSF160766">
    <property type="entry name" value="NE1680-like"/>
    <property type="match status" value="1"/>
</dbReference>
<name>A0A941F416_9BACT</name>
<evidence type="ECO:0000313" key="1">
    <source>
        <dbReference type="EMBL" id="MBR8536047.1"/>
    </source>
</evidence>
<reference evidence="1" key="2">
    <citation type="submission" date="2021-04" db="EMBL/GenBank/DDBJ databases">
        <authorList>
            <person name="Zhang T."/>
            <person name="Zhang Y."/>
            <person name="Lu D."/>
            <person name="Zuo D."/>
            <person name="Du Z."/>
        </authorList>
    </citation>
    <scope>NUCLEOTIDE SEQUENCE</scope>
    <source>
        <strain evidence="1">JR1</strain>
    </source>
</reference>
<comment type="caution">
    <text evidence="1">The sequence shown here is derived from an EMBL/GenBank/DDBJ whole genome shotgun (WGS) entry which is preliminary data.</text>
</comment>
<proteinExistence type="predicted"/>
<dbReference type="Proteomes" id="UP000679220">
    <property type="component" value="Unassembled WGS sequence"/>
</dbReference>
<dbReference type="Pfam" id="PF09630">
    <property type="entry name" value="DUF2024"/>
    <property type="match status" value="1"/>
</dbReference>
<protein>
    <submittedName>
        <fullName evidence="1">DUF2024 family protein</fullName>
    </submittedName>
</protein>
<sequence>MRVAVWDTYVKKTDGSKMHFDILVQESIKDSEIIYNYGQEYLKGKNVISEILTAKECEFCHIEEASQIIINDIERKGYHIVELKNCD</sequence>
<gene>
    <name evidence="1" type="ORF">KDU71_10795</name>
</gene>
<accession>A0A941F416</accession>
<keyword evidence="2" id="KW-1185">Reference proteome</keyword>
<reference evidence="1" key="1">
    <citation type="journal article" date="2018" name="Int. J. Syst. Evol. Microbiol.">
        <title>Carboxylicivirga sediminis sp. nov., isolated from coastal sediment.</title>
        <authorList>
            <person name="Wang F.Q."/>
            <person name="Ren L.H."/>
            <person name="Zou R.J."/>
            <person name="Sun Y.Z."/>
            <person name="Liu X.J."/>
            <person name="Jiang F."/>
            <person name="Liu L.J."/>
        </authorList>
    </citation>
    <scope>NUCLEOTIDE SEQUENCE</scope>
    <source>
        <strain evidence="1">JR1</strain>
    </source>
</reference>
<dbReference type="InterPro" id="IPR018592">
    <property type="entry name" value="DUF2024"/>
</dbReference>
<dbReference type="RefSeq" id="WP_212190703.1">
    <property type="nucleotide sequence ID" value="NZ_JAGTAR010000015.1"/>
</dbReference>
<dbReference type="InterPro" id="IPR023122">
    <property type="entry name" value="NE1680-like_sf"/>
</dbReference>
<dbReference type="EMBL" id="JAGTAR010000015">
    <property type="protein sequence ID" value="MBR8536047.1"/>
    <property type="molecule type" value="Genomic_DNA"/>
</dbReference>
<dbReference type="Gene3D" id="3.10.510.10">
    <property type="entry name" value="NE1680-like"/>
    <property type="match status" value="1"/>
</dbReference>
<dbReference type="AlphaFoldDB" id="A0A941F416"/>
<organism evidence="1 2">
    <name type="scientific">Carboxylicivirga sediminis</name>
    <dbReference type="NCBI Taxonomy" id="2006564"/>
    <lineage>
        <taxon>Bacteria</taxon>
        <taxon>Pseudomonadati</taxon>
        <taxon>Bacteroidota</taxon>
        <taxon>Bacteroidia</taxon>
        <taxon>Marinilabiliales</taxon>
        <taxon>Marinilabiliaceae</taxon>
        <taxon>Carboxylicivirga</taxon>
    </lineage>
</organism>